<dbReference type="Pfam" id="PF00072">
    <property type="entry name" value="Response_reg"/>
    <property type="match status" value="1"/>
</dbReference>
<dbReference type="PROSITE" id="PS50043">
    <property type="entry name" value="HTH_LUXR_2"/>
    <property type="match status" value="1"/>
</dbReference>
<keyword evidence="1 3" id="KW-0597">Phosphoprotein</keyword>
<feature type="modified residue" description="4-aspartylphosphate" evidence="3">
    <location>
        <position position="60"/>
    </location>
</feature>
<dbReference type="PANTHER" id="PTHR43214">
    <property type="entry name" value="TWO-COMPONENT RESPONSE REGULATOR"/>
    <property type="match status" value="1"/>
</dbReference>
<feature type="domain" description="Response regulatory" evidence="5">
    <location>
        <begin position="8"/>
        <end position="125"/>
    </location>
</feature>
<keyword evidence="2 6" id="KW-0238">DNA-binding</keyword>
<dbReference type="SMART" id="SM00421">
    <property type="entry name" value="HTH_LUXR"/>
    <property type="match status" value="1"/>
</dbReference>
<evidence type="ECO:0000256" key="3">
    <source>
        <dbReference type="PROSITE-ProRule" id="PRU00169"/>
    </source>
</evidence>
<dbReference type="GO" id="GO:0006355">
    <property type="term" value="P:regulation of DNA-templated transcription"/>
    <property type="evidence" value="ECO:0007669"/>
    <property type="project" value="InterPro"/>
</dbReference>
<dbReference type="SUPFAM" id="SSF46894">
    <property type="entry name" value="C-terminal effector domain of the bipartite response regulators"/>
    <property type="match status" value="1"/>
</dbReference>
<dbReference type="SMART" id="SM00448">
    <property type="entry name" value="REC"/>
    <property type="match status" value="1"/>
</dbReference>
<dbReference type="Gene3D" id="3.40.50.2300">
    <property type="match status" value="1"/>
</dbReference>
<name>A0A841I0S4_9DEIO</name>
<evidence type="ECO:0000256" key="1">
    <source>
        <dbReference type="ARBA" id="ARBA00022553"/>
    </source>
</evidence>
<dbReference type="Pfam" id="PF00196">
    <property type="entry name" value="GerE"/>
    <property type="match status" value="1"/>
</dbReference>
<dbReference type="CDD" id="cd17535">
    <property type="entry name" value="REC_NarL-like"/>
    <property type="match status" value="1"/>
</dbReference>
<gene>
    <name evidence="6" type="ORF">HNR42_000992</name>
</gene>
<evidence type="ECO:0000313" key="6">
    <source>
        <dbReference type="EMBL" id="MBB6097575.1"/>
    </source>
</evidence>
<dbReference type="RefSeq" id="WP_183985144.1">
    <property type="nucleotide sequence ID" value="NZ_JACHHG010000003.1"/>
</dbReference>
<dbReference type="InterPro" id="IPR011006">
    <property type="entry name" value="CheY-like_superfamily"/>
</dbReference>
<dbReference type="InterPro" id="IPR016032">
    <property type="entry name" value="Sig_transdc_resp-reg_C-effctor"/>
</dbReference>
<dbReference type="InterPro" id="IPR058245">
    <property type="entry name" value="NreC/VraR/RcsB-like_REC"/>
</dbReference>
<dbReference type="CDD" id="cd06170">
    <property type="entry name" value="LuxR_C_like"/>
    <property type="match status" value="1"/>
</dbReference>
<dbReference type="InterPro" id="IPR000792">
    <property type="entry name" value="Tscrpt_reg_LuxR_C"/>
</dbReference>
<reference evidence="6 7" key="1">
    <citation type="submission" date="2020-08" db="EMBL/GenBank/DDBJ databases">
        <title>Genomic Encyclopedia of Type Strains, Phase IV (KMG-IV): sequencing the most valuable type-strain genomes for metagenomic binning, comparative biology and taxonomic classification.</title>
        <authorList>
            <person name="Goeker M."/>
        </authorList>
    </citation>
    <scope>NUCLEOTIDE SEQUENCE [LARGE SCALE GENOMIC DNA]</scope>
    <source>
        <strain evidence="6 7">DSM 21458</strain>
    </source>
</reference>
<dbReference type="GO" id="GO:0000160">
    <property type="term" value="P:phosphorelay signal transduction system"/>
    <property type="evidence" value="ECO:0007669"/>
    <property type="project" value="InterPro"/>
</dbReference>
<feature type="domain" description="HTH luxR-type" evidence="4">
    <location>
        <begin position="150"/>
        <end position="215"/>
    </location>
</feature>
<dbReference type="EMBL" id="JACHHG010000003">
    <property type="protein sequence ID" value="MBB6097575.1"/>
    <property type="molecule type" value="Genomic_DNA"/>
</dbReference>
<protein>
    <submittedName>
        <fullName evidence="6">DNA-binding NarL/FixJ family response regulator</fullName>
    </submittedName>
</protein>
<organism evidence="6 7">
    <name type="scientific">Deinobacterium chartae</name>
    <dbReference type="NCBI Taxonomy" id="521158"/>
    <lineage>
        <taxon>Bacteria</taxon>
        <taxon>Thermotogati</taxon>
        <taxon>Deinococcota</taxon>
        <taxon>Deinococci</taxon>
        <taxon>Deinococcales</taxon>
        <taxon>Deinococcaceae</taxon>
        <taxon>Deinobacterium</taxon>
    </lineage>
</organism>
<dbReference type="Proteomes" id="UP000569951">
    <property type="component" value="Unassembled WGS sequence"/>
</dbReference>
<evidence type="ECO:0000256" key="2">
    <source>
        <dbReference type="ARBA" id="ARBA00023125"/>
    </source>
</evidence>
<dbReference type="InterPro" id="IPR039420">
    <property type="entry name" value="WalR-like"/>
</dbReference>
<dbReference type="SUPFAM" id="SSF52172">
    <property type="entry name" value="CheY-like"/>
    <property type="match status" value="1"/>
</dbReference>
<sequence>MDESTRVRVLVVDDQPWVRVGLSTLLGLEEGIEVIGEADSGEAALEKLGSGLETDVVLMDIRMPGMGGIEATRQLRARHPDLGVVLLTTFEEEEDMVAGLQAGASGYLLKDVSVETLRSTIERVAQGERYIQPRVAQFLADALARKRSSPEVQPERLTPREVEIVSLIAKGLPNKRIAQALSLTEGTVKVHVSNILSKLGAADRLEAARIALDAGLIE</sequence>
<dbReference type="InterPro" id="IPR001789">
    <property type="entry name" value="Sig_transdc_resp-reg_receiver"/>
</dbReference>
<dbReference type="AlphaFoldDB" id="A0A841I0S4"/>
<dbReference type="GO" id="GO:0003677">
    <property type="term" value="F:DNA binding"/>
    <property type="evidence" value="ECO:0007669"/>
    <property type="project" value="UniProtKB-KW"/>
</dbReference>
<dbReference type="PROSITE" id="PS50110">
    <property type="entry name" value="RESPONSE_REGULATORY"/>
    <property type="match status" value="1"/>
</dbReference>
<evidence type="ECO:0000259" key="4">
    <source>
        <dbReference type="PROSITE" id="PS50043"/>
    </source>
</evidence>
<dbReference type="PROSITE" id="PS00622">
    <property type="entry name" value="HTH_LUXR_1"/>
    <property type="match status" value="1"/>
</dbReference>
<evidence type="ECO:0000313" key="7">
    <source>
        <dbReference type="Proteomes" id="UP000569951"/>
    </source>
</evidence>
<dbReference type="PRINTS" id="PR00038">
    <property type="entry name" value="HTHLUXR"/>
</dbReference>
<accession>A0A841I0S4</accession>
<proteinExistence type="predicted"/>
<keyword evidence="7" id="KW-1185">Reference proteome</keyword>
<evidence type="ECO:0000259" key="5">
    <source>
        <dbReference type="PROSITE" id="PS50110"/>
    </source>
</evidence>
<comment type="caution">
    <text evidence="6">The sequence shown here is derived from an EMBL/GenBank/DDBJ whole genome shotgun (WGS) entry which is preliminary data.</text>
</comment>